<dbReference type="RefSeq" id="WP_126152273.1">
    <property type="nucleotide sequence ID" value="NZ_JBHTMH010000001.1"/>
</dbReference>
<dbReference type="EMBL" id="UZWD01000073">
    <property type="protein sequence ID" value="VDS06762.1"/>
    <property type="molecule type" value="Genomic_DNA"/>
</dbReference>
<dbReference type="AlphaFoldDB" id="A0A3S4D8B5"/>
<organism evidence="1 2">
    <name type="scientific">Devosia equisanguinis</name>
    <dbReference type="NCBI Taxonomy" id="2490941"/>
    <lineage>
        <taxon>Bacteria</taxon>
        <taxon>Pseudomonadati</taxon>
        <taxon>Pseudomonadota</taxon>
        <taxon>Alphaproteobacteria</taxon>
        <taxon>Hyphomicrobiales</taxon>
        <taxon>Devosiaceae</taxon>
        <taxon>Devosia</taxon>
    </lineage>
</organism>
<name>A0A3S4D8B5_9HYPH</name>
<dbReference type="InterPro" id="IPR006311">
    <property type="entry name" value="TAT_signal"/>
</dbReference>
<accession>A0A3S4D8B5</accession>
<sequence length="156" mass="16998">MHTLRHRRAFIRNAAVVAGIAIVAVLLGVPAKAFELQDMYANDEGQVEFVLPSGNIGCIYTPEGGTSFYETWDGLAEIQCDRVQPHYVRAVLGGQDEAVILDDVGDPGCCGAEQVFHYDHVVELGPFQCLSTRKGLTCAREDGHGFFLSRASVEAR</sequence>
<keyword evidence="2" id="KW-1185">Reference proteome</keyword>
<protein>
    <submittedName>
        <fullName evidence="1">Uncharacterized protein</fullName>
    </submittedName>
</protein>
<evidence type="ECO:0000313" key="1">
    <source>
        <dbReference type="EMBL" id="VDS06762.1"/>
    </source>
</evidence>
<reference evidence="1 2" key="1">
    <citation type="submission" date="2018-12" db="EMBL/GenBank/DDBJ databases">
        <authorList>
            <person name="Criscuolo A."/>
        </authorList>
    </citation>
    <scope>NUCLEOTIDE SEQUENCE [LARGE SCALE GENOMIC DNA]</scope>
    <source>
        <strain evidence="1">ACIP1116281</strain>
    </source>
</reference>
<proteinExistence type="predicted"/>
<evidence type="ECO:0000313" key="2">
    <source>
        <dbReference type="Proteomes" id="UP000268844"/>
    </source>
</evidence>
<gene>
    <name evidence="1" type="ORF">DEVEQU_03927</name>
</gene>
<dbReference type="PROSITE" id="PS51318">
    <property type="entry name" value="TAT"/>
    <property type="match status" value="1"/>
</dbReference>
<dbReference type="Proteomes" id="UP000268844">
    <property type="component" value="Unassembled WGS sequence"/>
</dbReference>
<dbReference type="OrthoDB" id="495539at2"/>